<reference evidence="1" key="1">
    <citation type="submission" date="2021-10" db="EMBL/GenBank/DDBJ databases">
        <title>Loktanella gaetbuli sp. nov., isolated from a tidal flat.</title>
        <authorList>
            <person name="Park S."/>
            <person name="Yoon J.-H."/>
        </authorList>
    </citation>
    <scope>NUCLEOTIDE SEQUENCE</scope>
    <source>
        <strain evidence="1">TSTF-M6</strain>
    </source>
</reference>
<keyword evidence="2" id="KW-1185">Reference proteome</keyword>
<protein>
    <recommendedName>
        <fullName evidence="3">Sulfotransferase family protein</fullName>
    </recommendedName>
</protein>
<sequence length="267" mass="29264">MRQIFIHPGFHKTGTSSIQHFLWYNRETLDPFGAPVMLRHMKPLLQVIGRFSRTLNPLDLMDYVARMDDAFAVAAPRSDQNIIMSCEGLLGNLPGGPGVDSYAPSVTLAAYLTGYLSERFPDVRQRMILTTRDADGWLFSTYRHHLRGHRLKLDFKEFAALHAGTADLAKTVAEVAEVIAPVPVDTLPMTDLQAHPLGPGGALCEHLGVSPKIMAQLAPVGTGNAGPDTALWQKFLDLNRSPLADRAVAAEKERLAAEANLGGWRFA</sequence>
<gene>
    <name evidence="1" type="ORF">LGQ03_12300</name>
</gene>
<comment type="caution">
    <text evidence="1">The sequence shown here is derived from an EMBL/GenBank/DDBJ whole genome shotgun (WGS) entry which is preliminary data.</text>
</comment>
<dbReference type="InterPro" id="IPR027417">
    <property type="entry name" value="P-loop_NTPase"/>
</dbReference>
<dbReference type="SUPFAM" id="SSF52540">
    <property type="entry name" value="P-loop containing nucleoside triphosphate hydrolases"/>
    <property type="match status" value="1"/>
</dbReference>
<proteinExistence type="predicted"/>
<dbReference type="RefSeq" id="WP_226748643.1">
    <property type="nucleotide sequence ID" value="NZ_JAJATZ010000005.1"/>
</dbReference>
<accession>A0ABS8BW91</accession>
<name>A0ABS8BW91_9RHOB</name>
<dbReference type="EMBL" id="JAJATZ010000005">
    <property type="protein sequence ID" value="MCB5200022.1"/>
    <property type="molecule type" value="Genomic_DNA"/>
</dbReference>
<evidence type="ECO:0000313" key="1">
    <source>
        <dbReference type="EMBL" id="MCB5200022.1"/>
    </source>
</evidence>
<evidence type="ECO:0000313" key="2">
    <source>
        <dbReference type="Proteomes" id="UP001138961"/>
    </source>
</evidence>
<organism evidence="1 2">
    <name type="scientific">Loktanella gaetbuli</name>
    <dbReference type="NCBI Taxonomy" id="2881335"/>
    <lineage>
        <taxon>Bacteria</taxon>
        <taxon>Pseudomonadati</taxon>
        <taxon>Pseudomonadota</taxon>
        <taxon>Alphaproteobacteria</taxon>
        <taxon>Rhodobacterales</taxon>
        <taxon>Roseobacteraceae</taxon>
        <taxon>Loktanella</taxon>
    </lineage>
</organism>
<dbReference type="Proteomes" id="UP001138961">
    <property type="component" value="Unassembled WGS sequence"/>
</dbReference>
<evidence type="ECO:0008006" key="3">
    <source>
        <dbReference type="Google" id="ProtNLM"/>
    </source>
</evidence>
<dbReference type="Gene3D" id="3.40.50.300">
    <property type="entry name" value="P-loop containing nucleotide triphosphate hydrolases"/>
    <property type="match status" value="1"/>
</dbReference>